<accession>A0ABN7X1X1</accession>
<dbReference type="EMBL" id="CAJVQB010079555">
    <property type="protein sequence ID" value="CAG8845437.1"/>
    <property type="molecule type" value="Genomic_DNA"/>
</dbReference>
<protein>
    <submittedName>
        <fullName evidence="1">570_t:CDS:1</fullName>
    </submittedName>
</protein>
<organism evidence="1 2">
    <name type="scientific">Gigaspora margarita</name>
    <dbReference type="NCBI Taxonomy" id="4874"/>
    <lineage>
        <taxon>Eukaryota</taxon>
        <taxon>Fungi</taxon>
        <taxon>Fungi incertae sedis</taxon>
        <taxon>Mucoromycota</taxon>
        <taxon>Glomeromycotina</taxon>
        <taxon>Glomeromycetes</taxon>
        <taxon>Diversisporales</taxon>
        <taxon>Gigasporaceae</taxon>
        <taxon>Gigaspora</taxon>
    </lineage>
</organism>
<dbReference type="Proteomes" id="UP000789901">
    <property type="component" value="Unassembled WGS sequence"/>
</dbReference>
<keyword evidence="2" id="KW-1185">Reference proteome</keyword>
<sequence>DDTDEIENNTLSTSSLINVDNSPANLLFSISKIPKFESLILHATVSAALSNCILMSAANEVQVSIKELACKDEIGDDMASDDDLQLPDDIKVIINCDSFWDSLAML</sequence>
<feature type="non-terminal residue" evidence="1">
    <location>
        <position position="1"/>
    </location>
</feature>
<gene>
    <name evidence="1" type="ORF">GMARGA_LOCUS37636</name>
</gene>
<proteinExistence type="predicted"/>
<comment type="caution">
    <text evidence="1">The sequence shown here is derived from an EMBL/GenBank/DDBJ whole genome shotgun (WGS) entry which is preliminary data.</text>
</comment>
<reference evidence="1 2" key="1">
    <citation type="submission" date="2021-06" db="EMBL/GenBank/DDBJ databases">
        <authorList>
            <person name="Kallberg Y."/>
            <person name="Tangrot J."/>
            <person name="Rosling A."/>
        </authorList>
    </citation>
    <scope>NUCLEOTIDE SEQUENCE [LARGE SCALE GENOMIC DNA]</scope>
    <source>
        <strain evidence="1 2">120-4 pot B 10/14</strain>
    </source>
</reference>
<evidence type="ECO:0000313" key="1">
    <source>
        <dbReference type="EMBL" id="CAG8845437.1"/>
    </source>
</evidence>
<evidence type="ECO:0000313" key="2">
    <source>
        <dbReference type="Proteomes" id="UP000789901"/>
    </source>
</evidence>
<name>A0ABN7X1X1_GIGMA</name>